<dbReference type="AlphaFoldDB" id="A0AAX2QCW7"/>
<dbReference type="Proteomes" id="UP000295021">
    <property type="component" value="Unassembled WGS sequence"/>
</dbReference>
<feature type="transmembrane region" description="Helical" evidence="1">
    <location>
        <begin position="129"/>
        <end position="147"/>
    </location>
</feature>
<organism evidence="2 3">
    <name type="scientific">Rhizobium laguerreae</name>
    <dbReference type="NCBI Taxonomy" id="1076926"/>
    <lineage>
        <taxon>Bacteria</taxon>
        <taxon>Pseudomonadati</taxon>
        <taxon>Pseudomonadota</taxon>
        <taxon>Alphaproteobacteria</taxon>
        <taxon>Hyphomicrobiales</taxon>
        <taxon>Rhizobiaceae</taxon>
        <taxon>Rhizobium/Agrobacterium group</taxon>
        <taxon>Rhizobium</taxon>
    </lineage>
</organism>
<dbReference type="RefSeq" id="WP_132614619.1">
    <property type="nucleotide sequence ID" value="NZ_SMBI01000023.1"/>
</dbReference>
<comment type="caution">
    <text evidence="2">The sequence shown here is derived from an EMBL/GenBank/DDBJ whole genome shotgun (WGS) entry which is preliminary data.</text>
</comment>
<protein>
    <recommendedName>
        <fullName evidence="4">DUF1109 domain-containing protein</fullName>
    </recommendedName>
</protein>
<proteinExistence type="predicted"/>
<feature type="transmembrane region" description="Helical" evidence="1">
    <location>
        <begin position="156"/>
        <end position="176"/>
    </location>
</feature>
<evidence type="ECO:0000256" key="1">
    <source>
        <dbReference type="SAM" id="Phobius"/>
    </source>
</evidence>
<sequence>MKTENLIELLAQDAPVRPSLSHMLQQASIAAVLIVAIAFFSAIGFRHDIGTALETGRFLFKFVITVALAITGSLVMYRIGKPGMPVRWWGWALLVPLALAVGAAVFELSVMPPETLVTRMIGHNSRLCLTIIPSLSIGPLACFLLALRHGAPTRPALAGAVAGLAAAGIAATFYAANCDDDSPLFVLFWYPIAISPVTGVGALAGHKLLRW</sequence>
<feature type="transmembrane region" description="Helical" evidence="1">
    <location>
        <begin position="89"/>
        <end position="109"/>
    </location>
</feature>
<dbReference type="Pfam" id="PF06532">
    <property type="entry name" value="NrsF"/>
    <property type="match status" value="1"/>
</dbReference>
<reference evidence="2 3" key="1">
    <citation type="submission" date="2019-03" db="EMBL/GenBank/DDBJ databases">
        <title>Genomic Encyclopedia of Type Strains, Phase IV (KMG-V): Genome sequencing to study the core and pangenomes of soil and plant-associated prokaryotes.</title>
        <authorList>
            <person name="Whitman W."/>
        </authorList>
    </citation>
    <scope>NUCLEOTIDE SEQUENCE [LARGE SCALE GENOMIC DNA]</scope>
    <source>
        <strain evidence="2 3">FB403</strain>
    </source>
</reference>
<keyword evidence="1" id="KW-1133">Transmembrane helix</keyword>
<feature type="transmembrane region" description="Helical" evidence="1">
    <location>
        <begin position="58"/>
        <end position="77"/>
    </location>
</feature>
<dbReference type="InterPro" id="IPR009495">
    <property type="entry name" value="NrsF"/>
</dbReference>
<dbReference type="EMBL" id="SMBI01000023">
    <property type="protein sequence ID" value="TCU14249.1"/>
    <property type="molecule type" value="Genomic_DNA"/>
</dbReference>
<keyword evidence="1" id="KW-0472">Membrane</keyword>
<name>A0AAX2QCW7_9HYPH</name>
<evidence type="ECO:0008006" key="4">
    <source>
        <dbReference type="Google" id="ProtNLM"/>
    </source>
</evidence>
<feature type="transmembrane region" description="Helical" evidence="1">
    <location>
        <begin position="188"/>
        <end position="209"/>
    </location>
</feature>
<feature type="transmembrane region" description="Helical" evidence="1">
    <location>
        <begin position="27"/>
        <end position="46"/>
    </location>
</feature>
<evidence type="ECO:0000313" key="3">
    <source>
        <dbReference type="Proteomes" id="UP000295021"/>
    </source>
</evidence>
<accession>A0AAX2QCW7</accession>
<keyword evidence="1" id="KW-0812">Transmembrane</keyword>
<gene>
    <name evidence="2" type="ORF">EV131_12366</name>
</gene>
<evidence type="ECO:0000313" key="2">
    <source>
        <dbReference type="EMBL" id="TCU14249.1"/>
    </source>
</evidence>